<dbReference type="InterPro" id="IPR051690">
    <property type="entry name" value="PseI-like"/>
</dbReference>
<dbReference type="PANTHER" id="PTHR42966">
    <property type="entry name" value="N-ACETYLNEURAMINATE SYNTHASE"/>
    <property type="match status" value="1"/>
</dbReference>
<feature type="domain" description="PseI/NeuA/B-like" evidence="1">
    <location>
        <begin position="40"/>
        <end position="276"/>
    </location>
</feature>
<sequence>MTTDYKIKTFPCNMREKKKIFIIAEIGINHNGNYEYAKKLIKIAKEAGCDAVKFQKRTIDEVYTKEELDKYRESPWGTTNRQQKEGLEFGKGEYDVINAYCRMLEIPWLASAWDLESQKFLNQYDLKYNKIASAMLTHIKLLEMVAQENKYTFISTGMSTIEEIQHAVEIFNSYNCPFELMHCNSQYPMPANKANLSCMKTLRDMFKCKIGYSGHEVGLVTSIAAAALGATSIERHITLDRSTYGSDQASSIEPNGLRKLVEYIREVETTIGNGSKIVTEEEEIGKAKLRRI</sequence>
<name>A0A0F9MS93_9ZZZZ</name>
<gene>
    <name evidence="2" type="ORF">LCGC14_1423860</name>
</gene>
<reference evidence="2" key="1">
    <citation type="journal article" date="2015" name="Nature">
        <title>Complex archaea that bridge the gap between prokaryotes and eukaryotes.</title>
        <authorList>
            <person name="Spang A."/>
            <person name="Saw J.H."/>
            <person name="Jorgensen S.L."/>
            <person name="Zaremba-Niedzwiedzka K."/>
            <person name="Martijn J."/>
            <person name="Lind A.E."/>
            <person name="van Eijk R."/>
            <person name="Schleper C."/>
            <person name="Guy L."/>
            <person name="Ettema T.J."/>
        </authorList>
    </citation>
    <scope>NUCLEOTIDE SEQUENCE</scope>
</reference>
<protein>
    <recommendedName>
        <fullName evidence="1">PseI/NeuA/B-like domain-containing protein</fullName>
    </recommendedName>
</protein>
<dbReference type="GO" id="GO:0047444">
    <property type="term" value="F:N-acylneuraminate-9-phosphate synthase activity"/>
    <property type="evidence" value="ECO:0007669"/>
    <property type="project" value="TreeGrafter"/>
</dbReference>
<dbReference type="SUPFAM" id="SSF51569">
    <property type="entry name" value="Aldolase"/>
    <property type="match status" value="1"/>
</dbReference>
<dbReference type="InterPro" id="IPR013132">
    <property type="entry name" value="PseI/NeuA/B-like_N"/>
</dbReference>
<organism evidence="2">
    <name type="scientific">marine sediment metagenome</name>
    <dbReference type="NCBI Taxonomy" id="412755"/>
    <lineage>
        <taxon>unclassified sequences</taxon>
        <taxon>metagenomes</taxon>
        <taxon>ecological metagenomes</taxon>
    </lineage>
</organism>
<dbReference type="InterPro" id="IPR013785">
    <property type="entry name" value="Aldolase_TIM"/>
</dbReference>
<proteinExistence type="predicted"/>
<dbReference type="Pfam" id="PF03102">
    <property type="entry name" value="NeuB"/>
    <property type="match status" value="1"/>
</dbReference>
<dbReference type="Gene3D" id="3.20.20.70">
    <property type="entry name" value="Aldolase class I"/>
    <property type="match status" value="1"/>
</dbReference>
<accession>A0A0F9MS93</accession>
<dbReference type="AlphaFoldDB" id="A0A0F9MS93"/>
<evidence type="ECO:0000313" key="2">
    <source>
        <dbReference type="EMBL" id="KKM72102.1"/>
    </source>
</evidence>
<evidence type="ECO:0000259" key="1">
    <source>
        <dbReference type="Pfam" id="PF03102"/>
    </source>
</evidence>
<dbReference type="PANTHER" id="PTHR42966:SF3">
    <property type="entry name" value="BLR5971 PROTEIN"/>
    <property type="match status" value="1"/>
</dbReference>
<dbReference type="EMBL" id="LAZR01009528">
    <property type="protein sequence ID" value="KKM72102.1"/>
    <property type="molecule type" value="Genomic_DNA"/>
</dbReference>
<comment type="caution">
    <text evidence="2">The sequence shown here is derived from an EMBL/GenBank/DDBJ whole genome shotgun (WGS) entry which is preliminary data.</text>
</comment>
<dbReference type="GO" id="GO:0016051">
    <property type="term" value="P:carbohydrate biosynthetic process"/>
    <property type="evidence" value="ECO:0007669"/>
    <property type="project" value="InterPro"/>
</dbReference>